<dbReference type="GO" id="GO:0005783">
    <property type="term" value="C:endoplasmic reticulum"/>
    <property type="evidence" value="ECO:0007669"/>
    <property type="project" value="TreeGrafter"/>
</dbReference>
<dbReference type="InterPro" id="IPR036026">
    <property type="entry name" value="Seven-hairpin_glycosidases"/>
</dbReference>
<proteinExistence type="inferred from homology"/>
<feature type="active site" description="Proton donor" evidence="6">
    <location>
        <position position="464"/>
    </location>
</feature>
<gene>
    <name evidence="12" type="ORF">BGT96224_1287</name>
</gene>
<organism evidence="12 13">
    <name type="scientific">Blumeria graminis f. sp. tritici 96224</name>
    <dbReference type="NCBI Taxonomy" id="1268274"/>
    <lineage>
        <taxon>Eukaryota</taxon>
        <taxon>Fungi</taxon>
        <taxon>Dikarya</taxon>
        <taxon>Ascomycota</taxon>
        <taxon>Pezizomycotina</taxon>
        <taxon>Leotiomycetes</taxon>
        <taxon>Erysiphales</taxon>
        <taxon>Erysiphaceae</taxon>
        <taxon>Blumeria</taxon>
    </lineage>
</organism>
<evidence type="ECO:0000256" key="9">
    <source>
        <dbReference type="RuleBase" id="RU361193"/>
    </source>
</evidence>
<feature type="disulfide bond" evidence="8">
    <location>
        <begin position="421"/>
        <end position="450"/>
    </location>
</feature>
<evidence type="ECO:0000256" key="2">
    <source>
        <dbReference type="ARBA" id="ARBA00004922"/>
    </source>
</evidence>
<dbReference type="PANTHER" id="PTHR11742:SF49">
    <property type="entry name" value="ALPHA-1,2-MANNOSIDASE"/>
    <property type="match status" value="1"/>
</dbReference>
<dbReference type="Gene3D" id="1.50.10.10">
    <property type="match status" value="1"/>
</dbReference>
<dbReference type="GO" id="GO:0016020">
    <property type="term" value="C:membrane"/>
    <property type="evidence" value="ECO:0007669"/>
    <property type="project" value="InterPro"/>
</dbReference>
<evidence type="ECO:0000256" key="10">
    <source>
        <dbReference type="SAM" id="MobiDB-lite"/>
    </source>
</evidence>
<feature type="compositionally biased region" description="Polar residues" evidence="10">
    <location>
        <begin position="101"/>
        <end position="111"/>
    </location>
</feature>
<dbReference type="Proteomes" id="UP000053110">
    <property type="component" value="Unassembled WGS sequence"/>
</dbReference>
<sequence length="667" mass="75754">MGLPRALGTEASDIQIKSNILPMLKYLLQHHTTSPRQRIFVPLIILVLATFYFLTSHPRFKLSYSPHIPLTSQPQTNKENTHWSKLPERYPVTSLIPLPTGTPQDIPSVQAPSPEETESQREERYRRKKAVMQSFSHSWDGYKKHAWLRDEVTPLSGKYKDTFCGWAATLVDSLDTLWLMGMKEDFEIAVKAALSIDFTLMQETDPNINVFETTIRYMGGFLAAYDISEGKYQGLLFKAVEVGDLLMSAFDTPNRMPVSRWPWKDYLAGKAQKAQENLIVSELGSLSLEFTRLSQLTGDAKYYDAVQRISDVLEASQNSTQLPGMWPVNVNAAQLSFDSGNFFSLGGMSDSLYEYLPKQYILLGGLISQPKKLYENFIEVAKEYLFVRIFNEHNANLSISGDVRVSQASLTMDARNQHLTCFVGGMVGLAAKVLSRPSDLIVAEELTQGCIWAYDVSPNGVAPEIFSLSPCLHNYSCDWDDTVYEEAINKHYGTGGAESAKERKDQALKTIHDLRLPRGFIATLDHRYVLRPEAIESVFILYRITGKTLYADAAWRMFQAVEKISQTPIAAAALRNVMVDPDTIDDEKIDSMESFWLAETLKYFYLCFEDWNVLSLDEWVFNTEAHPFQRPKNRNSMQNVAKPDAITIRRNFGMIEKKSENYELQLS</sequence>
<evidence type="ECO:0000256" key="5">
    <source>
        <dbReference type="ARBA" id="ARBA00023157"/>
    </source>
</evidence>
<keyword evidence="7" id="KW-0479">Metal-binding</keyword>
<accession>A0A656KF85</accession>
<dbReference type="PRINTS" id="PR00747">
    <property type="entry name" value="GLYHDRLASE47"/>
</dbReference>
<evidence type="ECO:0000256" key="1">
    <source>
        <dbReference type="ARBA" id="ARBA00001913"/>
    </source>
</evidence>
<dbReference type="PANTHER" id="PTHR11742">
    <property type="entry name" value="MANNOSYL-OLIGOSACCHARIDE ALPHA-1,2-MANNOSIDASE-RELATED"/>
    <property type="match status" value="1"/>
</dbReference>
<dbReference type="GO" id="GO:0005975">
    <property type="term" value="P:carbohydrate metabolic process"/>
    <property type="evidence" value="ECO:0007669"/>
    <property type="project" value="InterPro"/>
</dbReference>
<dbReference type="EC" id="3.2.1.-" evidence="9"/>
<feature type="region of interest" description="Disordered" evidence="10">
    <location>
        <begin position="101"/>
        <end position="124"/>
    </location>
</feature>
<keyword evidence="11" id="KW-1133">Transmembrane helix</keyword>
<dbReference type="GO" id="GO:0005509">
    <property type="term" value="F:calcium ion binding"/>
    <property type="evidence" value="ECO:0007669"/>
    <property type="project" value="InterPro"/>
</dbReference>
<dbReference type="InterPro" id="IPR001382">
    <property type="entry name" value="Glyco_hydro_47"/>
</dbReference>
<comment type="pathway">
    <text evidence="2">Protein modification; protein glycosylation.</text>
</comment>
<feature type="binding site" evidence="7">
    <location>
        <position position="623"/>
    </location>
    <ligand>
        <name>Ca(2+)</name>
        <dbReference type="ChEBI" id="CHEBI:29108"/>
    </ligand>
</feature>
<evidence type="ECO:0000313" key="13">
    <source>
        <dbReference type="Proteomes" id="UP000053110"/>
    </source>
</evidence>
<dbReference type="GO" id="GO:0036503">
    <property type="term" value="P:ERAD pathway"/>
    <property type="evidence" value="ECO:0007669"/>
    <property type="project" value="UniProtKB-ARBA"/>
</dbReference>
<keyword evidence="11" id="KW-0472">Membrane</keyword>
<dbReference type="GO" id="GO:0004571">
    <property type="term" value="F:mannosyl-oligosaccharide 1,2-alpha-mannosidase activity"/>
    <property type="evidence" value="ECO:0007669"/>
    <property type="project" value="InterPro"/>
</dbReference>
<evidence type="ECO:0000256" key="8">
    <source>
        <dbReference type="PIRSR" id="PIRSR601382-3"/>
    </source>
</evidence>
<evidence type="ECO:0000256" key="4">
    <source>
        <dbReference type="ARBA" id="ARBA00022801"/>
    </source>
</evidence>
<feature type="active site" description="Proton donor" evidence="6">
    <location>
        <position position="212"/>
    </location>
</feature>
<dbReference type="Pfam" id="PF01532">
    <property type="entry name" value="Glyco_hydro_47"/>
    <property type="match status" value="1"/>
</dbReference>
<keyword evidence="11" id="KW-0812">Transmembrane</keyword>
<feature type="transmembrane region" description="Helical" evidence="11">
    <location>
        <begin position="39"/>
        <end position="55"/>
    </location>
</feature>
<feature type="active site" evidence="6">
    <location>
        <position position="350"/>
    </location>
</feature>
<evidence type="ECO:0000256" key="11">
    <source>
        <dbReference type="SAM" id="Phobius"/>
    </source>
</evidence>
<dbReference type="InterPro" id="IPR050749">
    <property type="entry name" value="Glycosyl_Hydrolase_47"/>
</dbReference>
<dbReference type="EMBL" id="KE375196">
    <property type="protein sequence ID" value="EPQ62079.1"/>
    <property type="molecule type" value="Genomic_DNA"/>
</dbReference>
<evidence type="ECO:0000256" key="3">
    <source>
        <dbReference type="ARBA" id="ARBA00007658"/>
    </source>
</evidence>
<keyword evidence="4 9" id="KW-0378">Hydrolase</keyword>
<feature type="active site" evidence="6">
    <location>
        <position position="533"/>
    </location>
</feature>
<keyword evidence="9" id="KW-0326">Glycosidase</keyword>
<dbReference type="InterPro" id="IPR012341">
    <property type="entry name" value="6hp_glycosidase-like_sf"/>
</dbReference>
<reference evidence="13" key="1">
    <citation type="journal article" date="2013" name="Nat. Genet.">
        <title>The wheat powdery mildew genome shows the unique evolution of an obligate biotroph.</title>
        <authorList>
            <person name="Wicker T."/>
            <person name="Oberhaensli S."/>
            <person name="Parlange F."/>
            <person name="Buchmann J.P."/>
            <person name="Shatalina M."/>
            <person name="Roffler S."/>
            <person name="Ben-David R."/>
            <person name="Dolezel J."/>
            <person name="Simkova H."/>
            <person name="Schulze-Lefert P."/>
            <person name="Spanu P.D."/>
            <person name="Bruggmann R."/>
            <person name="Amselem J."/>
            <person name="Quesneville H."/>
            <person name="Ver Loren van Themaat E."/>
            <person name="Paape T."/>
            <person name="Shimizu K.K."/>
            <person name="Keller B."/>
        </authorList>
    </citation>
    <scope>NUCLEOTIDE SEQUENCE [LARGE SCALE GENOMIC DNA]</scope>
    <source>
        <strain evidence="13">96224</strain>
    </source>
</reference>
<keyword evidence="5 8" id="KW-1015">Disulfide bond</keyword>
<dbReference type="SUPFAM" id="SSF48225">
    <property type="entry name" value="Seven-hairpin glycosidases"/>
    <property type="match status" value="1"/>
</dbReference>
<protein>
    <recommendedName>
        <fullName evidence="9">alpha-1,2-Mannosidase</fullName>
        <ecNumber evidence="9">3.2.1.-</ecNumber>
    </recommendedName>
</protein>
<comment type="cofactor">
    <cofactor evidence="1 7">
        <name>Ca(2+)</name>
        <dbReference type="ChEBI" id="CHEBI:29108"/>
    </cofactor>
</comment>
<dbReference type="UniPathway" id="UPA00378"/>
<evidence type="ECO:0000313" key="12">
    <source>
        <dbReference type="EMBL" id="EPQ62079.1"/>
    </source>
</evidence>
<evidence type="ECO:0000256" key="6">
    <source>
        <dbReference type="PIRSR" id="PIRSR601382-1"/>
    </source>
</evidence>
<keyword evidence="7" id="KW-0106">Calcium</keyword>
<evidence type="ECO:0000256" key="7">
    <source>
        <dbReference type="PIRSR" id="PIRSR601382-2"/>
    </source>
</evidence>
<name>A0A656KF85_BLUGR</name>
<dbReference type="AlphaFoldDB" id="A0A656KF85"/>
<comment type="similarity">
    <text evidence="3 9">Belongs to the glycosyl hydrolase 47 family.</text>
</comment>
<dbReference type="FunFam" id="1.50.10.10:FF:000037">
    <property type="entry name" value="alpha-1,2-Mannosidase"/>
    <property type="match status" value="1"/>
</dbReference>
<dbReference type="OrthoDB" id="8118055at2759"/>